<dbReference type="EMBL" id="NPIC01000003">
    <property type="protein sequence ID" value="RDL37179.1"/>
    <property type="molecule type" value="Genomic_DNA"/>
</dbReference>
<dbReference type="AlphaFoldDB" id="A0A370TNS4"/>
<dbReference type="SMART" id="SM01194">
    <property type="entry name" value="eRF1_1"/>
    <property type="match status" value="1"/>
</dbReference>
<evidence type="ECO:0000256" key="11">
    <source>
        <dbReference type="SAM" id="MobiDB-lite"/>
    </source>
</evidence>
<evidence type="ECO:0000256" key="2">
    <source>
        <dbReference type="ARBA" id="ARBA00004496"/>
    </source>
</evidence>
<dbReference type="InterPro" id="IPR005140">
    <property type="entry name" value="eRF1_Pelota-like_N"/>
</dbReference>
<keyword evidence="4 10" id="KW-0963">Cytoplasm</keyword>
<evidence type="ECO:0000256" key="5">
    <source>
        <dbReference type="ARBA" id="ARBA00022618"/>
    </source>
</evidence>
<dbReference type="SUPFAM" id="SSF55315">
    <property type="entry name" value="L30e-like"/>
    <property type="match status" value="1"/>
</dbReference>
<dbReference type="GO" id="GO:0046872">
    <property type="term" value="F:metal ion binding"/>
    <property type="evidence" value="ECO:0007669"/>
    <property type="project" value="UniProtKB-KW"/>
</dbReference>
<dbReference type="Gene3D" id="2.30.30.870">
    <property type="entry name" value="Pelota, domain A"/>
    <property type="match status" value="1"/>
</dbReference>
<dbReference type="GO" id="GO:0051321">
    <property type="term" value="P:meiotic cell cycle"/>
    <property type="evidence" value="ECO:0007669"/>
    <property type="project" value="UniProtKB-KW"/>
</dbReference>
<dbReference type="GO" id="GO:1990533">
    <property type="term" value="C:Dom34-Hbs1 complex"/>
    <property type="evidence" value="ECO:0007669"/>
    <property type="project" value="UniProtKB-ARBA"/>
</dbReference>
<dbReference type="PANTHER" id="PTHR10853:SF0">
    <property type="entry name" value="PROTEIN PELOTA HOMOLOG"/>
    <property type="match status" value="1"/>
</dbReference>
<evidence type="ECO:0000313" key="14">
    <source>
        <dbReference type="Proteomes" id="UP000254866"/>
    </source>
</evidence>
<dbReference type="InterPro" id="IPR029064">
    <property type="entry name" value="Ribosomal_eL30-like_sf"/>
</dbReference>
<comment type="caution">
    <text evidence="13">The sequence shown here is derived from an EMBL/GenBank/DDBJ whole genome shotgun (WGS) entry which is preliminary data.</text>
</comment>
<keyword evidence="9" id="KW-0131">Cell cycle</keyword>
<dbReference type="Gene3D" id="3.30.1330.30">
    <property type="match status" value="1"/>
</dbReference>
<dbReference type="Pfam" id="PF03464">
    <property type="entry name" value="eRF1_2"/>
    <property type="match status" value="1"/>
</dbReference>
<dbReference type="InterPro" id="IPR005141">
    <property type="entry name" value="eRF1_2"/>
</dbReference>
<dbReference type="GeneID" id="43597461"/>
<evidence type="ECO:0000256" key="4">
    <source>
        <dbReference type="ARBA" id="ARBA00022490"/>
    </source>
</evidence>
<accession>A0A370TNS4</accession>
<keyword evidence="8" id="KW-0469">Meiosis</keyword>
<dbReference type="FunFam" id="3.30.1330.30:FF:000008">
    <property type="entry name" value="Protein pelota homolog"/>
    <property type="match status" value="1"/>
</dbReference>
<dbReference type="Pfam" id="PF03465">
    <property type="entry name" value="eRF1_3"/>
    <property type="match status" value="1"/>
</dbReference>
<feature type="compositionally biased region" description="Polar residues" evidence="11">
    <location>
        <begin position="386"/>
        <end position="399"/>
    </location>
</feature>
<comment type="similarity">
    <text evidence="3 10">Belongs to the eukaryotic release factor 1 family. Pelota subfamily.</text>
</comment>
<evidence type="ECO:0000256" key="6">
    <source>
        <dbReference type="ARBA" id="ARBA00022723"/>
    </source>
</evidence>
<dbReference type="PANTHER" id="PTHR10853">
    <property type="entry name" value="PELOTA"/>
    <property type="match status" value="1"/>
</dbReference>
<dbReference type="FunFam" id="2.30.30.870:FF:000001">
    <property type="entry name" value="Protein pelota homolog"/>
    <property type="match status" value="1"/>
</dbReference>
<dbReference type="GO" id="GO:0006412">
    <property type="term" value="P:translation"/>
    <property type="evidence" value="ECO:0007669"/>
    <property type="project" value="UniProtKB-ARBA"/>
</dbReference>
<feature type="region of interest" description="Disordered" evidence="11">
    <location>
        <begin position="379"/>
        <end position="399"/>
    </location>
</feature>
<sequence length="399" mass="44275">MRLIKQNIERDGSGTVTLLPEEPEDMWHAHNLIATDDLLRASAIRRVVTESTTGSTTSTRVHTNLLIRVTGIEFDAQAGQLHVSGRVAEENKWVKSGAYHTLDLELQRNFTLEKSEGWDSVALDVVRESVKQDKEGTVPAVVMQEGLANICLITEHQTILKQRIETGIPRKRSGRTGDHDKGLTKFYQVTLETLARHVDITKPRPLLIASPGFTAAGFQKYILDEATRLGNKAVLSNKSNFIVVHSSSGHLHSLNEVLKSQQVLTKLKDTKYARETRYMDDFMTLLRKDDGRAWYGATEVEKAVEKGAVGPGGVLLINNSLFRSQEIGTRKRWVALVDTVREGGGDARILSSDHESGKRLEGLGGIGAILTFPLEDLDEEEEVEDTSPNMGTNQEQMII</sequence>
<dbReference type="GO" id="GO:0051301">
    <property type="term" value="P:cell division"/>
    <property type="evidence" value="ECO:0007669"/>
    <property type="project" value="UniProtKB-KW"/>
</dbReference>
<comment type="cofactor">
    <cofactor evidence="1 10">
        <name>a divalent metal cation</name>
        <dbReference type="ChEBI" id="CHEBI:60240"/>
    </cofactor>
</comment>
<dbReference type="Gene3D" id="3.30.420.60">
    <property type="entry name" value="eRF1 domain 2"/>
    <property type="match status" value="1"/>
</dbReference>
<dbReference type="OrthoDB" id="10249111at2759"/>
<dbReference type="InterPro" id="IPR005142">
    <property type="entry name" value="eRF1_3"/>
</dbReference>
<evidence type="ECO:0000256" key="1">
    <source>
        <dbReference type="ARBA" id="ARBA00001968"/>
    </source>
</evidence>
<organism evidence="13 14">
    <name type="scientific">Venustampulla echinocandica</name>
    <dbReference type="NCBI Taxonomy" id="2656787"/>
    <lineage>
        <taxon>Eukaryota</taxon>
        <taxon>Fungi</taxon>
        <taxon>Dikarya</taxon>
        <taxon>Ascomycota</taxon>
        <taxon>Pezizomycotina</taxon>
        <taxon>Leotiomycetes</taxon>
        <taxon>Helotiales</taxon>
        <taxon>Pleuroascaceae</taxon>
        <taxon>Venustampulla</taxon>
    </lineage>
</organism>
<name>A0A370TNS4_9HELO</name>
<evidence type="ECO:0000256" key="9">
    <source>
        <dbReference type="ARBA" id="ARBA00023306"/>
    </source>
</evidence>
<comment type="function">
    <text evidence="10">Component of the Dom34-Hbs1 complex, a complex that recognizes stalled ribosomes and triggers the No-Go Decay (NGD) pathway (PubMed:20890290). In the Dom34-Hbs1 complex, dom34 recognizes ribosomes stalled at the 3' end of an mRNA and engages stalled ribosomes by destabilizing mRNA in the mRNA channel. Following ribosome-binding, the Dom34-Hbs1 complex promotes the disassembly of stalled ribosomes, followed by degradation of damaged mRNAs as part of the NGD pathway.</text>
</comment>
<gene>
    <name evidence="13" type="ORF">BP5553_04612</name>
</gene>
<evidence type="ECO:0000256" key="3">
    <source>
        <dbReference type="ARBA" id="ARBA00009504"/>
    </source>
</evidence>
<keyword evidence="5" id="KW-0132">Cell division</keyword>
<dbReference type="GO" id="GO:0071025">
    <property type="term" value="P:RNA surveillance"/>
    <property type="evidence" value="ECO:0007669"/>
    <property type="project" value="InterPro"/>
</dbReference>
<evidence type="ECO:0000256" key="8">
    <source>
        <dbReference type="ARBA" id="ARBA00023254"/>
    </source>
</evidence>
<keyword evidence="14" id="KW-1185">Reference proteome</keyword>
<dbReference type="InterPro" id="IPR058547">
    <property type="entry name" value="Pelota_N"/>
</dbReference>
<feature type="domain" description="eRF1/Pelota-like N-terminal" evidence="12">
    <location>
        <begin position="1"/>
        <end position="131"/>
    </location>
</feature>
<dbReference type="GO" id="GO:0005737">
    <property type="term" value="C:cytoplasm"/>
    <property type="evidence" value="ECO:0007669"/>
    <property type="project" value="UniProtKB-SubCell"/>
</dbReference>
<dbReference type="NCBIfam" id="TIGR00111">
    <property type="entry name" value="pelota"/>
    <property type="match status" value="1"/>
</dbReference>
<dbReference type="STRING" id="2656787.A0A370TNS4"/>
<evidence type="ECO:0000256" key="7">
    <source>
        <dbReference type="ARBA" id="ARBA00022776"/>
    </source>
</evidence>
<evidence type="ECO:0000313" key="13">
    <source>
        <dbReference type="EMBL" id="RDL37179.1"/>
    </source>
</evidence>
<dbReference type="Pfam" id="PF26356">
    <property type="entry name" value="Pelota_N"/>
    <property type="match status" value="1"/>
</dbReference>
<dbReference type="GO" id="GO:0070481">
    <property type="term" value="P:nuclear-transcribed mRNA catabolic process, non-stop decay"/>
    <property type="evidence" value="ECO:0007669"/>
    <property type="project" value="InterPro"/>
</dbReference>
<dbReference type="InterPro" id="IPR042226">
    <property type="entry name" value="eFR1_2_sf"/>
</dbReference>
<dbReference type="SUPFAM" id="SSF53137">
    <property type="entry name" value="Translational machinery components"/>
    <property type="match status" value="1"/>
</dbReference>
<evidence type="ECO:0000256" key="10">
    <source>
        <dbReference type="RuleBase" id="RU362019"/>
    </source>
</evidence>
<reference evidence="13 14" key="1">
    <citation type="journal article" date="2018" name="IMA Fungus">
        <title>IMA Genome-F 9: Draft genome sequence of Annulohypoxylon stygium, Aspergillus mulundensis, Berkeleyomyces basicola (syn. Thielaviopsis basicola), Ceratocystis smalleyi, two Cercospora beticola strains, Coleophoma cylindrospora, Fusarium fracticaudum, Phialophora cf. hyalina, and Morchella septimelata.</title>
        <authorList>
            <person name="Wingfield B.D."/>
            <person name="Bills G.F."/>
            <person name="Dong Y."/>
            <person name="Huang W."/>
            <person name="Nel W.J."/>
            <person name="Swalarsk-Parry B.S."/>
            <person name="Vaghefi N."/>
            <person name="Wilken P.M."/>
            <person name="An Z."/>
            <person name="de Beer Z.W."/>
            <person name="De Vos L."/>
            <person name="Chen L."/>
            <person name="Duong T.A."/>
            <person name="Gao Y."/>
            <person name="Hammerbacher A."/>
            <person name="Kikkert J.R."/>
            <person name="Li Y."/>
            <person name="Li H."/>
            <person name="Li K."/>
            <person name="Li Q."/>
            <person name="Liu X."/>
            <person name="Ma X."/>
            <person name="Naidoo K."/>
            <person name="Pethybridge S.J."/>
            <person name="Sun J."/>
            <person name="Steenkamp E.T."/>
            <person name="van der Nest M.A."/>
            <person name="van Wyk S."/>
            <person name="Wingfield M.J."/>
            <person name="Xiong C."/>
            <person name="Yue Q."/>
            <person name="Zhang X."/>
        </authorList>
    </citation>
    <scope>NUCLEOTIDE SEQUENCE [LARGE SCALE GENOMIC DNA]</scope>
    <source>
        <strain evidence="13 14">BP 5553</strain>
    </source>
</reference>
<proteinExistence type="inferred from homology"/>
<dbReference type="RefSeq" id="XP_031869835.1">
    <property type="nucleotide sequence ID" value="XM_032013235.1"/>
</dbReference>
<dbReference type="InterPro" id="IPR038069">
    <property type="entry name" value="Pelota/DOM34_N"/>
</dbReference>
<dbReference type="GO" id="GO:0070651">
    <property type="term" value="P:nonfunctional rRNA decay"/>
    <property type="evidence" value="ECO:0007669"/>
    <property type="project" value="TreeGrafter"/>
</dbReference>
<keyword evidence="7" id="KW-0498">Mitosis</keyword>
<protein>
    <recommendedName>
        <fullName evidence="10">Protein DOM34 homolog</fullName>
    </recommendedName>
</protein>
<dbReference type="Proteomes" id="UP000254866">
    <property type="component" value="Unassembled WGS sequence"/>
</dbReference>
<dbReference type="GO" id="GO:0032790">
    <property type="term" value="P:ribosome disassembly"/>
    <property type="evidence" value="ECO:0007669"/>
    <property type="project" value="TreeGrafter"/>
</dbReference>
<dbReference type="InterPro" id="IPR004405">
    <property type="entry name" value="TF_pelota"/>
</dbReference>
<evidence type="ECO:0000259" key="12">
    <source>
        <dbReference type="SMART" id="SM01194"/>
    </source>
</evidence>
<dbReference type="SUPFAM" id="SSF159065">
    <property type="entry name" value="Dom34/Pelota N-terminal domain-like"/>
    <property type="match status" value="1"/>
</dbReference>
<dbReference type="FunFam" id="3.30.420.60:FF:000004">
    <property type="entry name" value="Protein DOM34 homolog"/>
    <property type="match status" value="1"/>
</dbReference>
<dbReference type="GO" id="GO:0070966">
    <property type="term" value="P:nuclear-transcribed mRNA catabolic process, no-go decay"/>
    <property type="evidence" value="ECO:0007669"/>
    <property type="project" value="InterPro"/>
</dbReference>
<comment type="subcellular location">
    <subcellularLocation>
        <location evidence="2 10">Cytoplasm</location>
    </subcellularLocation>
</comment>
<keyword evidence="6 10" id="KW-0479">Metal-binding</keyword>